<evidence type="ECO:0000313" key="4">
    <source>
        <dbReference type="Proteomes" id="UP000448199"/>
    </source>
</evidence>
<dbReference type="InterPro" id="IPR028098">
    <property type="entry name" value="Glyco_trans_4-like_N"/>
</dbReference>
<evidence type="ECO:0000259" key="1">
    <source>
        <dbReference type="Pfam" id="PF00534"/>
    </source>
</evidence>
<dbReference type="AlphaFoldDB" id="A0A844XMU9"/>
<gene>
    <name evidence="3" type="ORF">GRI69_04395</name>
</gene>
<dbReference type="GO" id="GO:0016757">
    <property type="term" value="F:glycosyltransferase activity"/>
    <property type="evidence" value="ECO:0007669"/>
    <property type="project" value="InterPro"/>
</dbReference>
<dbReference type="SUPFAM" id="SSF53756">
    <property type="entry name" value="UDP-Glycosyltransferase/glycogen phosphorylase"/>
    <property type="match status" value="1"/>
</dbReference>
<dbReference type="PANTHER" id="PTHR45947:SF3">
    <property type="entry name" value="SULFOQUINOVOSYL TRANSFERASE SQD2"/>
    <property type="match status" value="1"/>
</dbReference>
<feature type="domain" description="Glycosyl transferase family 1" evidence="1">
    <location>
        <begin position="184"/>
        <end position="338"/>
    </location>
</feature>
<feature type="domain" description="Glycosyltransferase subfamily 4-like N-terminal" evidence="2">
    <location>
        <begin position="6"/>
        <end position="169"/>
    </location>
</feature>
<keyword evidence="3" id="KW-0808">Transferase</keyword>
<name>A0A844XMU9_9SPHN</name>
<dbReference type="RefSeq" id="WP_272916458.1">
    <property type="nucleotide sequence ID" value="NZ_WTYC01000002.1"/>
</dbReference>
<dbReference type="CDD" id="cd03801">
    <property type="entry name" value="GT4_PimA-like"/>
    <property type="match status" value="1"/>
</dbReference>
<dbReference type="Gene3D" id="3.40.50.2000">
    <property type="entry name" value="Glycogen Phosphorylase B"/>
    <property type="match status" value="2"/>
</dbReference>
<dbReference type="InterPro" id="IPR050194">
    <property type="entry name" value="Glycosyltransferase_grp1"/>
</dbReference>
<dbReference type="EMBL" id="WTYC01000002">
    <property type="protein sequence ID" value="MXO47495.1"/>
    <property type="molecule type" value="Genomic_DNA"/>
</dbReference>
<reference evidence="3 4" key="1">
    <citation type="submission" date="2019-12" db="EMBL/GenBank/DDBJ databases">
        <title>Genomic-based taxomic classification of the family Erythrobacteraceae.</title>
        <authorList>
            <person name="Xu L."/>
        </authorList>
    </citation>
    <scope>NUCLEOTIDE SEQUENCE [LARGE SCALE GENOMIC DNA]</scope>
    <source>
        <strain evidence="3 4">DSM 17792</strain>
    </source>
</reference>
<dbReference type="InterPro" id="IPR001296">
    <property type="entry name" value="Glyco_trans_1"/>
</dbReference>
<sequence length="363" mass="40011">MRTDRGGGVRYVQNLTNSLLDSVSEMVFLGVGGKAETRGKIRYIPVAQSANSTWRFLLGLIWARIWYLRDVSAVIHVHRLYYCLPFLGRRFCCIVTLHGRTFTVFPKRFGRLASRIVFPIFRNIEGFLLKRATKIVAVSSDVVDQFKQRHGNLIDQSDISIIPSMIDLQSFSPDRPPWPDSPYPDSDVCLFVGRIAHVKNLPLLLRTWELVLAELPEAKLVIAGEGEDANLISKQIENSALVRAVCMAGAVPPDIVPLAISSAKVLVLTSQHEASPTVVKEALACGIPVVSTPVGDVASIISDGETGAIVEPDEKALAAAIVAVMGWNRSRHRIAEHAHLKLKPFEPSEVTKKYLTLYRALGA</sequence>
<proteinExistence type="predicted"/>
<dbReference type="Proteomes" id="UP000448199">
    <property type="component" value="Unassembled WGS sequence"/>
</dbReference>
<evidence type="ECO:0000259" key="2">
    <source>
        <dbReference type="Pfam" id="PF13439"/>
    </source>
</evidence>
<dbReference type="Pfam" id="PF00534">
    <property type="entry name" value="Glycos_transf_1"/>
    <property type="match status" value="1"/>
</dbReference>
<dbReference type="PANTHER" id="PTHR45947">
    <property type="entry name" value="SULFOQUINOVOSYL TRANSFERASE SQD2"/>
    <property type="match status" value="1"/>
</dbReference>
<dbReference type="Pfam" id="PF13439">
    <property type="entry name" value="Glyco_transf_4"/>
    <property type="match status" value="1"/>
</dbReference>
<accession>A0A844XMU9</accession>
<keyword evidence="4" id="KW-1185">Reference proteome</keyword>
<protein>
    <submittedName>
        <fullName evidence="3">Glycosyltransferase</fullName>
    </submittedName>
</protein>
<organism evidence="3 4">
    <name type="scientific">Qipengyuania vulgaris</name>
    <dbReference type="NCBI Taxonomy" id="291985"/>
    <lineage>
        <taxon>Bacteria</taxon>
        <taxon>Pseudomonadati</taxon>
        <taxon>Pseudomonadota</taxon>
        <taxon>Alphaproteobacteria</taxon>
        <taxon>Sphingomonadales</taxon>
        <taxon>Erythrobacteraceae</taxon>
        <taxon>Qipengyuania</taxon>
    </lineage>
</organism>
<comment type="caution">
    <text evidence="3">The sequence shown here is derived from an EMBL/GenBank/DDBJ whole genome shotgun (WGS) entry which is preliminary data.</text>
</comment>
<evidence type="ECO:0000313" key="3">
    <source>
        <dbReference type="EMBL" id="MXO47495.1"/>
    </source>
</evidence>